<dbReference type="EMBL" id="MBRJ01000004">
    <property type="protein sequence ID" value="OHX50731.1"/>
    <property type="molecule type" value="Genomic_DNA"/>
</dbReference>
<evidence type="ECO:0008006" key="3">
    <source>
        <dbReference type="Google" id="ProtNLM"/>
    </source>
</evidence>
<proteinExistence type="predicted"/>
<reference evidence="1 2" key="1">
    <citation type="submission" date="2016-07" db="EMBL/GenBank/DDBJ databases">
        <title>Bacillus oceanisediminis whole genome.</title>
        <authorList>
            <person name="Pal Y."/>
            <person name="Verma A."/>
            <person name="Mual P."/>
            <person name="Srinivasan K."/>
        </authorList>
    </citation>
    <scope>NUCLEOTIDE SEQUENCE [LARGE SCALE GENOMIC DNA]</scope>
    <source>
        <strain evidence="1 2">Bhandara28</strain>
    </source>
</reference>
<dbReference type="Proteomes" id="UP000180194">
    <property type="component" value="Unassembled WGS sequence"/>
</dbReference>
<protein>
    <recommendedName>
        <fullName evidence="3">Secreted protein</fullName>
    </recommendedName>
</protein>
<name>A0ABX3CZ02_9BACI</name>
<gene>
    <name evidence="1" type="ORF">BBV17_06840</name>
</gene>
<organism evidence="1 2">
    <name type="scientific">Cytobacillus oceanisediminis</name>
    <dbReference type="NCBI Taxonomy" id="665099"/>
    <lineage>
        <taxon>Bacteria</taxon>
        <taxon>Bacillati</taxon>
        <taxon>Bacillota</taxon>
        <taxon>Bacilli</taxon>
        <taxon>Bacillales</taxon>
        <taxon>Bacillaceae</taxon>
        <taxon>Cytobacillus</taxon>
    </lineage>
</organism>
<sequence>MCFSSPFRLLVVLTVRYLMIQVKWCLVKDGNPYPEKSESDRISKNISAAFFTAVFDNIIECWNI</sequence>
<evidence type="ECO:0000313" key="1">
    <source>
        <dbReference type="EMBL" id="OHX50731.1"/>
    </source>
</evidence>
<accession>A0ABX3CZ02</accession>
<evidence type="ECO:0000313" key="2">
    <source>
        <dbReference type="Proteomes" id="UP000180194"/>
    </source>
</evidence>
<keyword evidence="2" id="KW-1185">Reference proteome</keyword>
<comment type="caution">
    <text evidence="1">The sequence shown here is derived from an EMBL/GenBank/DDBJ whole genome shotgun (WGS) entry which is preliminary data.</text>
</comment>